<keyword evidence="2" id="KW-1185">Reference proteome</keyword>
<dbReference type="RefSeq" id="XP_016619575.1">
    <property type="nucleotide sequence ID" value="XM_016764493.1"/>
</dbReference>
<gene>
    <name evidence="1" type="ORF">Z519_06755</name>
</gene>
<accession>A0A0D2ESQ8</accession>
<protein>
    <submittedName>
        <fullName evidence="1">Uncharacterized protein</fullName>
    </submittedName>
</protein>
<dbReference type="GeneID" id="27699683"/>
<dbReference type="VEuPathDB" id="FungiDB:Z519_06755"/>
<dbReference type="Proteomes" id="UP000053789">
    <property type="component" value="Unassembled WGS sequence"/>
</dbReference>
<organism evidence="1 2">
    <name type="scientific">Cladophialophora bantiana (strain ATCC 10958 / CBS 173.52 / CDC B-1940 / NIH 8579)</name>
    <name type="common">Xylohypha bantiana</name>
    <dbReference type="NCBI Taxonomy" id="1442370"/>
    <lineage>
        <taxon>Eukaryota</taxon>
        <taxon>Fungi</taxon>
        <taxon>Dikarya</taxon>
        <taxon>Ascomycota</taxon>
        <taxon>Pezizomycotina</taxon>
        <taxon>Eurotiomycetes</taxon>
        <taxon>Chaetothyriomycetidae</taxon>
        <taxon>Chaetothyriales</taxon>
        <taxon>Herpotrichiellaceae</taxon>
        <taxon>Cladophialophora</taxon>
    </lineage>
</organism>
<dbReference type="OrthoDB" id="538223at2759"/>
<evidence type="ECO:0000313" key="1">
    <source>
        <dbReference type="EMBL" id="KIW92906.1"/>
    </source>
</evidence>
<dbReference type="HOGENOM" id="CLU_2120824_0_0_1"/>
<sequence length="114" mass="13011">MPDDVSGDYEALSEIVGLCGSFLTLREYTISFVRQLVKDFLLKEAYYDTIPSGIGDILHIIFSRSVYVMSMALRRNIYSLPTLGYSIELVEQPDPDLLAALSYWCTFWVDHLCD</sequence>
<reference evidence="1" key="1">
    <citation type="submission" date="2015-01" db="EMBL/GenBank/DDBJ databases">
        <title>The Genome Sequence of Cladophialophora bantiana CBS 173.52.</title>
        <authorList>
            <consortium name="The Broad Institute Genomics Platform"/>
            <person name="Cuomo C."/>
            <person name="de Hoog S."/>
            <person name="Gorbushina A."/>
            <person name="Stielow B."/>
            <person name="Teixiera M."/>
            <person name="Abouelleil A."/>
            <person name="Chapman S.B."/>
            <person name="Priest M."/>
            <person name="Young S.K."/>
            <person name="Wortman J."/>
            <person name="Nusbaum C."/>
            <person name="Birren B."/>
        </authorList>
    </citation>
    <scope>NUCLEOTIDE SEQUENCE [LARGE SCALE GENOMIC DNA]</scope>
    <source>
        <strain evidence="1">CBS 173.52</strain>
    </source>
</reference>
<dbReference type="EMBL" id="KN846988">
    <property type="protein sequence ID" value="KIW92906.1"/>
    <property type="molecule type" value="Genomic_DNA"/>
</dbReference>
<evidence type="ECO:0000313" key="2">
    <source>
        <dbReference type="Proteomes" id="UP000053789"/>
    </source>
</evidence>
<name>A0A0D2ESQ8_CLAB1</name>
<proteinExistence type="predicted"/>
<dbReference type="AlphaFoldDB" id="A0A0D2ESQ8"/>